<dbReference type="SMART" id="SM00353">
    <property type="entry name" value="HLH"/>
    <property type="match status" value="1"/>
</dbReference>
<keyword evidence="3" id="KW-0804">Transcription</keyword>
<comment type="subcellular location">
    <subcellularLocation>
        <location evidence="1">Nucleus</location>
    </subcellularLocation>
</comment>
<organism evidence="7 8">
    <name type="scientific">Populus alba x Populus x berolinensis</name>
    <dbReference type="NCBI Taxonomy" id="444605"/>
    <lineage>
        <taxon>Eukaryota</taxon>
        <taxon>Viridiplantae</taxon>
        <taxon>Streptophyta</taxon>
        <taxon>Embryophyta</taxon>
        <taxon>Tracheophyta</taxon>
        <taxon>Spermatophyta</taxon>
        <taxon>Magnoliopsida</taxon>
        <taxon>eudicotyledons</taxon>
        <taxon>Gunneridae</taxon>
        <taxon>Pentapetalae</taxon>
        <taxon>rosids</taxon>
        <taxon>fabids</taxon>
        <taxon>Malpighiales</taxon>
        <taxon>Salicaceae</taxon>
        <taxon>Saliceae</taxon>
        <taxon>Populus</taxon>
    </lineage>
</organism>
<dbReference type="AlphaFoldDB" id="A0AAD6M1X5"/>
<dbReference type="GO" id="GO:0090575">
    <property type="term" value="C:RNA polymerase II transcription regulator complex"/>
    <property type="evidence" value="ECO:0007669"/>
    <property type="project" value="TreeGrafter"/>
</dbReference>
<dbReference type="GO" id="GO:0046983">
    <property type="term" value="F:protein dimerization activity"/>
    <property type="evidence" value="ECO:0007669"/>
    <property type="project" value="InterPro"/>
</dbReference>
<keyword evidence="5" id="KW-1133">Transmembrane helix</keyword>
<keyword evidence="5" id="KW-0472">Membrane</keyword>
<evidence type="ECO:0000256" key="4">
    <source>
        <dbReference type="ARBA" id="ARBA00023242"/>
    </source>
</evidence>
<dbReference type="Gene3D" id="4.10.280.10">
    <property type="entry name" value="Helix-loop-helix DNA-binding domain"/>
    <property type="match status" value="1"/>
</dbReference>
<feature type="transmembrane region" description="Helical" evidence="5">
    <location>
        <begin position="46"/>
        <end position="65"/>
    </location>
</feature>
<dbReference type="InterPro" id="IPR015660">
    <property type="entry name" value="MASH1/Ascl1a-like"/>
</dbReference>
<evidence type="ECO:0000256" key="2">
    <source>
        <dbReference type="ARBA" id="ARBA00023015"/>
    </source>
</evidence>
<proteinExistence type="predicted"/>
<reference evidence="7" key="1">
    <citation type="journal article" date="2023" name="Mol. Ecol. Resour.">
        <title>Chromosome-level genome assembly of a triploid poplar Populus alba 'Berolinensis'.</title>
        <authorList>
            <person name="Chen S."/>
            <person name="Yu Y."/>
            <person name="Wang X."/>
            <person name="Wang S."/>
            <person name="Zhang T."/>
            <person name="Zhou Y."/>
            <person name="He R."/>
            <person name="Meng N."/>
            <person name="Wang Y."/>
            <person name="Liu W."/>
            <person name="Liu Z."/>
            <person name="Liu J."/>
            <person name="Guo Q."/>
            <person name="Huang H."/>
            <person name="Sederoff R.R."/>
            <person name="Wang G."/>
            <person name="Qu G."/>
            <person name="Chen S."/>
        </authorList>
    </citation>
    <scope>NUCLEOTIDE SEQUENCE</scope>
    <source>
        <strain evidence="7">SC-2020</strain>
    </source>
</reference>
<evidence type="ECO:0000313" key="8">
    <source>
        <dbReference type="Proteomes" id="UP001164929"/>
    </source>
</evidence>
<evidence type="ECO:0000313" key="7">
    <source>
        <dbReference type="EMBL" id="KAJ6977463.1"/>
    </source>
</evidence>
<dbReference type="InterPro" id="IPR036638">
    <property type="entry name" value="HLH_DNA-bd_sf"/>
</dbReference>
<sequence>MHLCITPYPLNPKLVFYIPSISFHFPIFVFSRICQSSRLDKLRKGFLLLLLLLLPFSCFVLRVQMKKRNSESSRLDRKTVERNRRIHMKDLCFKLASLLPPHLFKPSKDMLSQQDQLELAASYIKQLRERVEGLRRVKEEQAITTTRTSSSAMTSMMIGLRLPVVELRDFGSTIEVVLISGLNKNFMFYEVINVLSEEGAEVVSASYSTVGDKVFHTIHAQVRISRLGVETSRVCERLQDLIC</sequence>
<dbReference type="GO" id="GO:0000977">
    <property type="term" value="F:RNA polymerase II transcription regulatory region sequence-specific DNA binding"/>
    <property type="evidence" value="ECO:0007669"/>
    <property type="project" value="TreeGrafter"/>
</dbReference>
<name>A0AAD6M1X5_9ROSI</name>
<keyword evidence="2" id="KW-0805">Transcription regulation</keyword>
<dbReference type="InterPro" id="IPR011598">
    <property type="entry name" value="bHLH_dom"/>
</dbReference>
<evidence type="ECO:0000259" key="6">
    <source>
        <dbReference type="PROSITE" id="PS50888"/>
    </source>
</evidence>
<keyword evidence="4" id="KW-0539">Nucleus</keyword>
<dbReference type="EMBL" id="JAQIZT010000012">
    <property type="protein sequence ID" value="KAJ6977463.1"/>
    <property type="molecule type" value="Genomic_DNA"/>
</dbReference>
<evidence type="ECO:0000256" key="3">
    <source>
        <dbReference type="ARBA" id="ARBA00023163"/>
    </source>
</evidence>
<comment type="caution">
    <text evidence="7">The sequence shown here is derived from an EMBL/GenBank/DDBJ whole genome shotgun (WGS) entry which is preliminary data.</text>
</comment>
<protein>
    <submittedName>
        <fullName evidence="7">Transcription factor bHLH162-like</fullName>
    </submittedName>
</protein>
<feature type="domain" description="BHLH" evidence="6">
    <location>
        <begin position="72"/>
        <end position="127"/>
    </location>
</feature>
<dbReference type="PANTHER" id="PTHR13935:SF46">
    <property type="entry name" value="TRANSCRIPTION FACTOR BHLH167-RELATED"/>
    <property type="match status" value="1"/>
</dbReference>
<keyword evidence="5" id="KW-0812">Transmembrane</keyword>
<feature type="transmembrane region" description="Helical" evidence="5">
    <location>
        <begin position="14"/>
        <end position="34"/>
    </location>
</feature>
<evidence type="ECO:0000256" key="1">
    <source>
        <dbReference type="ARBA" id="ARBA00004123"/>
    </source>
</evidence>
<dbReference type="SUPFAM" id="SSF47459">
    <property type="entry name" value="HLH, helix-loop-helix DNA-binding domain"/>
    <property type="match status" value="1"/>
</dbReference>
<dbReference type="PROSITE" id="PS50888">
    <property type="entry name" value="BHLH"/>
    <property type="match status" value="1"/>
</dbReference>
<keyword evidence="8" id="KW-1185">Reference proteome</keyword>
<dbReference type="GO" id="GO:0000981">
    <property type="term" value="F:DNA-binding transcription factor activity, RNA polymerase II-specific"/>
    <property type="evidence" value="ECO:0007669"/>
    <property type="project" value="TreeGrafter"/>
</dbReference>
<dbReference type="Proteomes" id="UP001164929">
    <property type="component" value="Chromosome 12"/>
</dbReference>
<dbReference type="Pfam" id="PF00010">
    <property type="entry name" value="HLH"/>
    <property type="match status" value="1"/>
</dbReference>
<accession>A0AAD6M1X5</accession>
<dbReference type="PANTHER" id="PTHR13935">
    <property type="entry name" value="ACHAETE-SCUTE TRANSCRIPTION FACTOR-RELATED"/>
    <property type="match status" value="1"/>
</dbReference>
<evidence type="ECO:0000256" key="5">
    <source>
        <dbReference type="SAM" id="Phobius"/>
    </source>
</evidence>
<gene>
    <name evidence="7" type="ORF">NC653_029389</name>
</gene>
<dbReference type="FunFam" id="4.10.280.10:FF:000146">
    <property type="entry name" value="Transcription factor bHLH162"/>
    <property type="match status" value="1"/>
</dbReference>